<dbReference type="SUPFAM" id="SSF52540">
    <property type="entry name" value="P-loop containing nucleoside triphosphate hydrolases"/>
    <property type="match status" value="1"/>
</dbReference>
<sequence>MPDHLGSDMRKQKKDVDGDDDKPFQGMLLESCICTDFSQLFLFSLDEGDIAVLKRYGQGPYAEQLKQLEIDIEDCVKKVNELSGVKESDTGLAPPALWDIAADKQAMQQEQPLQVARCTKIITGEGHDPRYMINVKQFAKFVVDLADTVAPTDIEEGMRVGVDRNKYQIHLPLPAKIDPTVTMMQVEEKPDVTYADVGGCKDQIEKLREVVETPLLHPERFVNLGIEPPKGVLLYGPPGTGKTLCAR</sequence>
<name>A0A0B1SEY3_OESDE</name>
<dbReference type="AlphaFoldDB" id="A0A0B1SEY3"/>
<evidence type="ECO:0000256" key="5">
    <source>
        <dbReference type="SAM" id="MobiDB-lite"/>
    </source>
</evidence>
<proteinExistence type="predicted"/>
<dbReference type="InterPro" id="IPR048723">
    <property type="entry name" value="OB_PRS7"/>
</dbReference>
<accession>A0A0B1SEY3</accession>
<reference evidence="7 8" key="1">
    <citation type="submission" date="2014-03" db="EMBL/GenBank/DDBJ databases">
        <title>Draft genome of the hookworm Oesophagostomum dentatum.</title>
        <authorList>
            <person name="Mitreva M."/>
        </authorList>
    </citation>
    <scope>NUCLEOTIDE SEQUENCE [LARGE SCALE GENOMIC DNA]</scope>
    <source>
        <strain evidence="7 8">OD-Hann</strain>
    </source>
</reference>
<feature type="region of interest" description="Disordered" evidence="5">
    <location>
        <begin position="1"/>
        <end position="20"/>
    </location>
</feature>
<comment type="subcellular location">
    <subcellularLocation>
        <location evidence="1">Cytoplasm</location>
    </subcellularLocation>
</comment>
<dbReference type="InterPro" id="IPR050221">
    <property type="entry name" value="26S_Proteasome_ATPase"/>
</dbReference>
<gene>
    <name evidence="7" type="ORF">OESDEN_16812</name>
</gene>
<dbReference type="OrthoDB" id="5788672at2759"/>
<protein>
    <recommendedName>
        <fullName evidence="6">26S proteasome regulatory subunit 7-like OB domain-containing protein</fullName>
    </recommendedName>
</protein>
<keyword evidence="2" id="KW-0963">Cytoplasm</keyword>
<dbReference type="InterPro" id="IPR027417">
    <property type="entry name" value="P-loop_NTPase"/>
</dbReference>
<evidence type="ECO:0000256" key="3">
    <source>
        <dbReference type="ARBA" id="ARBA00022741"/>
    </source>
</evidence>
<evidence type="ECO:0000313" key="8">
    <source>
        <dbReference type="Proteomes" id="UP000053660"/>
    </source>
</evidence>
<dbReference type="PANTHER" id="PTHR23073">
    <property type="entry name" value="26S PROTEASOME REGULATORY SUBUNIT"/>
    <property type="match status" value="1"/>
</dbReference>
<dbReference type="FunFam" id="2.40.50.140:FF:000075">
    <property type="entry name" value="26S protease regulatory subunit 7"/>
    <property type="match status" value="1"/>
</dbReference>
<keyword evidence="8" id="KW-1185">Reference proteome</keyword>
<evidence type="ECO:0000259" key="6">
    <source>
        <dbReference type="Pfam" id="PF21236"/>
    </source>
</evidence>
<evidence type="ECO:0000256" key="1">
    <source>
        <dbReference type="ARBA" id="ARBA00004496"/>
    </source>
</evidence>
<evidence type="ECO:0000256" key="2">
    <source>
        <dbReference type="ARBA" id="ARBA00022490"/>
    </source>
</evidence>
<dbReference type="GO" id="GO:0005737">
    <property type="term" value="C:cytoplasm"/>
    <property type="evidence" value="ECO:0007669"/>
    <property type="project" value="UniProtKB-SubCell"/>
</dbReference>
<dbReference type="Proteomes" id="UP000053660">
    <property type="component" value="Unassembled WGS sequence"/>
</dbReference>
<dbReference type="GO" id="GO:0005524">
    <property type="term" value="F:ATP binding"/>
    <property type="evidence" value="ECO:0007669"/>
    <property type="project" value="UniProtKB-KW"/>
</dbReference>
<dbReference type="Gene3D" id="3.40.50.300">
    <property type="entry name" value="P-loop containing nucleotide triphosphate hydrolases"/>
    <property type="match status" value="1"/>
</dbReference>
<evidence type="ECO:0000313" key="7">
    <source>
        <dbReference type="EMBL" id="KHJ83489.1"/>
    </source>
</evidence>
<feature type="compositionally biased region" description="Basic and acidic residues" evidence="5">
    <location>
        <begin position="1"/>
        <end position="16"/>
    </location>
</feature>
<keyword evidence="3" id="KW-0547">Nucleotide-binding</keyword>
<dbReference type="InterPro" id="IPR012340">
    <property type="entry name" value="NA-bd_OB-fold"/>
</dbReference>
<dbReference type="Pfam" id="PF21236">
    <property type="entry name" value="OB_PRS7"/>
    <property type="match status" value="1"/>
</dbReference>
<dbReference type="Gene3D" id="2.40.50.140">
    <property type="entry name" value="Nucleic acid-binding proteins"/>
    <property type="match status" value="1"/>
</dbReference>
<feature type="non-terminal residue" evidence="7">
    <location>
        <position position="247"/>
    </location>
</feature>
<evidence type="ECO:0000256" key="4">
    <source>
        <dbReference type="ARBA" id="ARBA00022840"/>
    </source>
</evidence>
<feature type="domain" description="26S proteasome regulatory subunit 7-like OB" evidence="6">
    <location>
        <begin position="107"/>
        <end position="174"/>
    </location>
</feature>
<keyword evidence="4" id="KW-0067">ATP-binding</keyword>
<organism evidence="7 8">
    <name type="scientific">Oesophagostomum dentatum</name>
    <name type="common">Nodular worm</name>
    <dbReference type="NCBI Taxonomy" id="61180"/>
    <lineage>
        <taxon>Eukaryota</taxon>
        <taxon>Metazoa</taxon>
        <taxon>Ecdysozoa</taxon>
        <taxon>Nematoda</taxon>
        <taxon>Chromadorea</taxon>
        <taxon>Rhabditida</taxon>
        <taxon>Rhabditina</taxon>
        <taxon>Rhabditomorpha</taxon>
        <taxon>Strongyloidea</taxon>
        <taxon>Strongylidae</taxon>
        <taxon>Oesophagostomum</taxon>
    </lineage>
</organism>
<dbReference type="EMBL" id="KN573218">
    <property type="protein sequence ID" value="KHJ83489.1"/>
    <property type="molecule type" value="Genomic_DNA"/>
</dbReference>